<dbReference type="WBParaSite" id="BTMF_0000999801-mRNA-1">
    <property type="protein sequence ID" value="BTMF_0000999801-mRNA-1"/>
    <property type="gene ID" value="BTMF_0000999801"/>
</dbReference>
<protein>
    <submittedName>
        <fullName evidence="4">Ovule protein</fullName>
    </submittedName>
</protein>
<keyword evidence="1" id="KW-0472">Membrane</keyword>
<keyword evidence="1" id="KW-1133">Transmembrane helix</keyword>
<evidence type="ECO:0000313" key="3">
    <source>
        <dbReference type="Proteomes" id="UP000280834"/>
    </source>
</evidence>
<reference evidence="2 3" key="2">
    <citation type="submission" date="2018-11" db="EMBL/GenBank/DDBJ databases">
        <authorList>
            <consortium name="Pathogen Informatics"/>
        </authorList>
    </citation>
    <scope>NUCLEOTIDE SEQUENCE [LARGE SCALE GENOMIC DNA]</scope>
</reference>
<accession>A0A0R3QQL3</accession>
<dbReference type="EMBL" id="UZAG01016212">
    <property type="protein sequence ID" value="VDO26764.1"/>
    <property type="molecule type" value="Genomic_DNA"/>
</dbReference>
<sequence length="79" mass="9753">KYFLVPFSCELRYAPQHRRTHRTIFYHRHLYHEIVLFCQLFVVVGYLLNCFPPSFLKPEKALHSRYIHPDPYHIYEMQT</sequence>
<evidence type="ECO:0000313" key="2">
    <source>
        <dbReference type="EMBL" id="VDO26764.1"/>
    </source>
</evidence>
<evidence type="ECO:0000313" key="4">
    <source>
        <dbReference type="WBParaSite" id="BTMF_0000999801-mRNA-1"/>
    </source>
</evidence>
<dbReference type="Proteomes" id="UP000280834">
    <property type="component" value="Unassembled WGS sequence"/>
</dbReference>
<keyword evidence="3" id="KW-1185">Reference proteome</keyword>
<feature type="transmembrane region" description="Helical" evidence="1">
    <location>
        <begin position="30"/>
        <end position="48"/>
    </location>
</feature>
<evidence type="ECO:0000256" key="1">
    <source>
        <dbReference type="SAM" id="Phobius"/>
    </source>
</evidence>
<proteinExistence type="predicted"/>
<name>A0A0R3QQL3_9BILA</name>
<keyword evidence="1" id="KW-0812">Transmembrane</keyword>
<gene>
    <name evidence="2" type="ORF">BTMF_LOCUS8049</name>
</gene>
<dbReference type="AlphaFoldDB" id="A0A0R3QQL3"/>
<reference evidence="4" key="1">
    <citation type="submission" date="2017-02" db="UniProtKB">
        <authorList>
            <consortium name="WormBaseParasite"/>
        </authorList>
    </citation>
    <scope>IDENTIFICATION</scope>
</reference>
<organism evidence="4">
    <name type="scientific">Brugia timori</name>
    <dbReference type="NCBI Taxonomy" id="42155"/>
    <lineage>
        <taxon>Eukaryota</taxon>
        <taxon>Metazoa</taxon>
        <taxon>Ecdysozoa</taxon>
        <taxon>Nematoda</taxon>
        <taxon>Chromadorea</taxon>
        <taxon>Rhabditida</taxon>
        <taxon>Spirurina</taxon>
        <taxon>Spiruromorpha</taxon>
        <taxon>Filarioidea</taxon>
        <taxon>Onchocercidae</taxon>
        <taxon>Brugia</taxon>
    </lineage>
</organism>